<evidence type="ECO:0000259" key="1">
    <source>
        <dbReference type="PROSITE" id="PS50943"/>
    </source>
</evidence>
<protein>
    <submittedName>
        <fullName evidence="2">Helix-turn-helix transcriptional regulator</fullName>
    </submittedName>
</protein>
<dbReference type="SMART" id="SM00530">
    <property type="entry name" value="HTH_XRE"/>
    <property type="match status" value="1"/>
</dbReference>
<evidence type="ECO:0000313" key="2">
    <source>
        <dbReference type="EMBL" id="GAA2096011.1"/>
    </source>
</evidence>
<name>A0ABN2WP85_9MICO</name>
<dbReference type="Proteomes" id="UP001500984">
    <property type="component" value="Unassembled WGS sequence"/>
</dbReference>
<dbReference type="InterPro" id="IPR001387">
    <property type="entry name" value="Cro/C1-type_HTH"/>
</dbReference>
<reference evidence="2 3" key="1">
    <citation type="journal article" date="2019" name="Int. J. Syst. Evol. Microbiol.">
        <title>The Global Catalogue of Microorganisms (GCM) 10K type strain sequencing project: providing services to taxonomists for standard genome sequencing and annotation.</title>
        <authorList>
            <consortium name="The Broad Institute Genomics Platform"/>
            <consortium name="The Broad Institute Genome Sequencing Center for Infectious Disease"/>
            <person name="Wu L."/>
            <person name="Ma J."/>
        </authorList>
    </citation>
    <scope>NUCLEOTIDE SEQUENCE [LARGE SCALE GENOMIC DNA]</scope>
    <source>
        <strain evidence="2 3">JCM 15900</strain>
    </source>
</reference>
<feature type="domain" description="HTH cro/C1-type" evidence="1">
    <location>
        <begin position="15"/>
        <end position="69"/>
    </location>
</feature>
<proteinExistence type="predicted"/>
<dbReference type="Gene3D" id="1.10.260.40">
    <property type="entry name" value="lambda repressor-like DNA-binding domains"/>
    <property type="match status" value="1"/>
</dbReference>
<dbReference type="RefSeq" id="WP_291793357.1">
    <property type="nucleotide sequence ID" value="NZ_BAAAPZ010000005.1"/>
</dbReference>
<dbReference type="SUPFAM" id="SSF47413">
    <property type="entry name" value="lambda repressor-like DNA-binding domains"/>
    <property type="match status" value="1"/>
</dbReference>
<organism evidence="2 3">
    <name type="scientific">Brevibacterium salitolerans</name>
    <dbReference type="NCBI Taxonomy" id="1403566"/>
    <lineage>
        <taxon>Bacteria</taxon>
        <taxon>Bacillati</taxon>
        <taxon>Actinomycetota</taxon>
        <taxon>Actinomycetes</taxon>
        <taxon>Micrococcales</taxon>
        <taxon>Brevibacteriaceae</taxon>
        <taxon>Brevibacterium</taxon>
    </lineage>
</organism>
<dbReference type="PROSITE" id="PS50943">
    <property type="entry name" value="HTH_CROC1"/>
    <property type="match status" value="1"/>
</dbReference>
<dbReference type="Pfam" id="PF01381">
    <property type="entry name" value="HTH_3"/>
    <property type="match status" value="1"/>
</dbReference>
<dbReference type="InterPro" id="IPR010982">
    <property type="entry name" value="Lambda_DNA-bd_dom_sf"/>
</dbReference>
<accession>A0ABN2WP85</accession>
<dbReference type="EMBL" id="BAAAPZ010000005">
    <property type="protein sequence ID" value="GAA2096011.1"/>
    <property type="molecule type" value="Genomic_DNA"/>
</dbReference>
<comment type="caution">
    <text evidence="2">The sequence shown here is derived from an EMBL/GenBank/DDBJ whole genome shotgun (WGS) entry which is preliminary data.</text>
</comment>
<dbReference type="CDD" id="cd00093">
    <property type="entry name" value="HTH_XRE"/>
    <property type="match status" value="1"/>
</dbReference>
<evidence type="ECO:0000313" key="3">
    <source>
        <dbReference type="Proteomes" id="UP001500984"/>
    </source>
</evidence>
<keyword evidence="3" id="KW-1185">Reference proteome</keyword>
<sequence length="122" mass="12480">MEETALLRETLGRVMRLRRISLGLTLREVAALAGVSVQYLSEVERGLKDASSEMVAAIAGALRLTLPEVLVLSAQLASAHEPAVPHTPAVPHAAHSAHGITHSAGGTGAYSGAAQATLALAA</sequence>
<gene>
    <name evidence="2" type="ORF">GCM10009823_15940</name>
</gene>